<dbReference type="EMBL" id="LT578453">
    <property type="protein sequence ID" value="SBO46259.1"/>
    <property type="molecule type" value="Genomic_DNA"/>
</dbReference>
<accession>A0A2N8U2N6</accession>
<dbReference type="Proteomes" id="UP000233776">
    <property type="component" value="Chromosome I"/>
</dbReference>
<organism evidence="1 2">
    <name type="scientific">Mycoplasmopsis bovis</name>
    <name type="common">Mycoplasma bovis</name>
    <dbReference type="NCBI Taxonomy" id="28903"/>
    <lineage>
        <taxon>Bacteria</taxon>
        <taxon>Bacillati</taxon>
        <taxon>Mycoplasmatota</taxon>
        <taxon>Mycoplasmoidales</taxon>
        <taxon>Metamycoplasmataceae</taxon>
        <taxon>Mycoplasmopsis</taxon>
    </lineage>
</organism>
<proteinExistence type="predicted"/>
<evidence type="ECO:0000313" key="2">
    <source>
        <dbReference type="Proteomes" id="UP000233776"/>
    </source>
</evidence>
<dbReference type="AlphaFoldDB" id="A0A2N8U2N6"/>
<reference evidence="1 2" key="1">
    <citation type="submission" date="2016-06" db="EMBL/GenBank/DDBJ databases">
        <authorList>
            <person name="Kjaerup R.B."/>
            <person name="Dalgaard T.S."/>
            <person name="Juul-Madsen H.R."/>
        </authorList>
    </citation>
    <scope>NUCLEOTIDE SEQUENCE [LARGE SCALE GENOMIC DNA]</scope>
    <source>
        <strain evidence="1">JF4278</strain>
    </source>
</reference>
<evidence type="ECO:0000313" key="1">
    <source>
        <dbReference type="EMBL" id="SBO46259.1"/>
    </source>
</evidence>
<gene>
    <name evidence="1" type="ORF">MBOVJF4278_00487</name>
</gene>
<sequence length="143" mass="16611">MDSLTLRVLKWKSEFWEKNNQKLSKFIVPVAIDKDEIYFVNGLVEWKNEYENTGKHFLIDLTKAFDKNGKDVTIKEGIVGIDASALYKMNLKEFIDKLSDSNWDDRPFLGLADQLKLADYVTKLANDESSKLIFVKKEKNLIM</sequence>
<dbReference type="RefSeq" id="WP_075270940.1">
    <property type="nucleotide sequence ID" value="NZ_CP022589.1"/>
</dbReference>
<protein>
    <submittedName>
        <fullName evidence="1">Uncharacterized protein</fullName>
    </submittedName>
</protein>
<name>A0A2N8U2N6_MYCBV</name>